<dbReference type="OrthoDB" id="9950135at2759"/>
<protein>
    <recommendedName>
        <fullName evidence="3">Integrase zinc-binding domain-containing protein</fullName>
    </recommendedName>
</protein>
<evidence type="ECO:0008006" key="3">
    <source>
        <dbReference type="Google" id="ProtNLM"/>
    </source>
</evidence>
<reference evidence="1 2" key="1">
    <citation type="submission" date="2016-02" db="EMBL/GenBank/DDBJ databases">
        <title>Band-tailed pigeon sequencing and assembly.</title>
        <authorList>
            <person name="Soares A.E."/>
            <person name="Novak B.J."/>
            <person name="Rice E.S."/>
            <person name="O'Connell B."/>
            <person name="Chang D."/>
            <person name="Weber S."/>
            <person name="Shapiro B."/>
        </authorList>
    </citation>
    <scope>NUCLEOTIDE SEQUENCE [LARGE SCALE GENOMIC DNA]</scope>
    <source>
        <strain evidence="1">BTP2013</strain>
        <tissue evidence="1">Blood</tissue>
    </source>
</reference>
<organism evidence="1 2">
    <name type="scientific">Patagioenas fasciata monilis</name>
    <dbReference type="NCBI Taxonomy" id="372326"/>
    <lineage>
        <taxon>Eukaryota</taxon>
        <taxon>Metazoa</taxon>
        <taxon>Chordata</taxon>
        <taxon>Craniata</taxon>
        <taxon>Vertebrata</taxon>
        <taxon>Euteleostomi</taxon>
        <taxon>Archelosauria</taxon>
        <taxon>Archosauria</taxon>
        <taxon>Dinosauria</taxon>
        <taxon>Saurischia</taxon>
        <taxon>Theropoda</taxon>
        <taxon>Coelurosauria</taxon>
        <taxon>Aves</taxon>
        <taxon>Neognathae</taxon>
        <taxon>Neoaves</taxon>
        <taxon>Columbimorphae</taxon>
        <taxon>Columbiformes</taxon>
        <taxon>Columbidae</taxon>
        <taxon>Patagioenas</taxon>
    </lineage>
</organism>
<sequence length="156" mass="18058">MIFRDPFQSQTYCNTVKTLWHNIAAQLESLPVEVRHVDARVPKIRATEEHLNNQQADQAAKIQVAEVDLDRKHKGELFLARQAHDASGHQGRDTTYKWAHDRGADLTMDAISQVIHECETCTVIKQAKRLKPVWYGGRWLKYKYGEAWQIDYITLS</sequence>
<accession>A0A1V4JHG8</accession>
<dbReference type="AlphaFoldDB" id="A0A1V4JHG8"/>
<comment type="caution">
    <text evidence="1">The sequence shown here is derived from an EMBL/GenBank/DDBJ whole genome shotgun (WGS) entry which is preliminary data.</text>
</comment>
<evidence type="ECO:0000313" key="2">
    <source>
        <dbReference type="Proteomes" id="UP000190648"/>
    </source>
</evidence>
<proteinExistence type="predicted"/>
<gene>
    <name evidence="1" type="ORF">AV530_007779</name>
</gene>
<keyword evidence="2" id="KW-1185">Reference proteome</keyword>
<dbReference type="Proteomes" id="UP000190648">
    <property type="component" value="Unassembled WGS sequence"/>
</dbReference>
<name>A0A1V4JHG8_PATFA</name>
<evidence type="ECO:0000313" key="1">
    <source>
        <dbReference type="EMBL" id="OPJ71636.1"/>
    </source>
</evidence>
<dbReference type="EMBL" id="LSYS01007365">
    <property type="protein sequence ID" value="OPJ71636.1"/>
    <property type="molecule type" value="Genomic_DNA"/>
</dbReference>
<dbReference type="STRING" id="372326.A0A1V4JHG8"/>